<name>A0AAD9F4M6_DISEL</name>
<sequence>MPRFPRLDPLEGLSQPCFFVVISDHWSETGPAIFPAKFSPGPAYGGKRARDENFFDTVEAMEDRRAVVKESMHVDQMGLLSKAQETEDKMLTMMERQDEVSAQRHGARMNCRSGARSARMSDKPLFRMGFWKCFPSNCKQTGLPPYSCHC</sequence>
<dbReference type="AlphaFoldDB" id="A0AAD9F4M6"/>
<proteinExistence type="predicted"/>
<comment type="caution">
    <text evidence="1">The sequence shown here is derived from an EMBL/GenBank/DDBJ whole genome shotgun (WGS) entry which is preliminary data.</text>
</comment>
<organism evidence="1 2">
    <name type="scientific">Dissostichus eleginoides</name>
    <name type="common">Patagonian toothfish</name>
    <name type="synonym">Dissostichus amissus</name>
    <dbReference type="NCBI Taxonomy" id="100907"/>
    <lineage>
        <taxon>Eukaryota</taxon>
        <taxon>Metazoa</taxon>
        <taxon>Chordata</taxon>
        <taxon>Craniata</taxon>
        <taxon>Vertebrata</taxon>
        <taxon>Euteleostomi</taxon>
        <taxon>Actinopterygii</taxon>
        <taxon>Neopterygii</taxon>
        <taxon>Teleostei</taxon>
        <taxon>Neoteleostei</taxon>
        <taxon>Acanthomorphata</taxon>
        <taxon>Eupercaria</taxon>
        <taxon>Perciformes</taxon>
        <taxon>Notothenioidei</taxon>
        <taxon>Nototheniidae</taxon>
        <taxon>Dissostichus</taxon>
    </lineage>
</organism>
<evidence type="ECO:0000313" key="1">
    <source>
        <dbReference type="EMBL" id="KAK1888829.1"/>
    </source>
</evidence>
<reference evidence="1" key="1">
    <citation type="submission" date="2023-04" db="EMBL/GenBank/DDBJ databases">
        <title>Chromosome-level genome of Chaenocephalus aceratus.</title>
        <authorList>
            <person name="Park H."/>
        </authorList>
    </citation>
    <scope>NUCLEOTIDE SEQUENCE</scope>
    <source>
        <strain evidence="1">DE</strain>
        <tissue evidence="1">Muscle</tissue>
    </source>
</reference>
<accession>A0AAD9F4M6</accession>
<keyword evidence="2" id="KW-1185">Reference proteome</keyword>
<dbReference type="EMBL" id="JASDAP010000017">
    <property type="protein sequence ID" value="KAK1888829.1"/>
    <property type="molecule type" value="Genomic_DNA"/>
</dbReference>
<protein>
    <submittedName>
        <fullName evidence="1">Imitation switch two complex protein 1</fullName>
    </submittedName>
</protein>
<dbReference type="Proteomes" id="UP001228049">
    <property type="component" value="Unassembled WGS sequence"/>
</dbReference>
<gene>
    <name evidence="1" type="ORF">KUDE01_013507</name>
</gene>
<evidence type="ECO:0000313" key="2">
    <source>
        <dbReference type="Proteomes" id="UP001228049"/>
    </source>
</evidence>